<dbReference type="Proteomes" id="UP001500325">
    <property type="component" value="Unassembled WGS sequence"/>
</dbReference>
<comment type="caution">
    <text evidence="2">The sequence shown here is derived from an EMBL/GenBank/DDBJ whole genome shotgun (WGS) entry which is preliminary data.</text>
</comment>
<keyword evidence="3" id="KW-1185">Reference proteome</keyword>
<organism evidence="2 3">
    <name type="scientific">Pseudonocardia yuanmonensis</name>
    <dbReference type="NCBI Taxonomy" id="1095914"/>
    <lineage>
        <taxon>Bacteria</taxon>
        <taxon>Bacillati</taxon>
        <taxon>Actinomycetota</taxon>
        <taxon>Actinomycetes</taxon>
        <taxon>Pseudonocardiales</taxon>
        <taxon>Pseudonocardiaceae</taxon>
        <taxon>Pseudonocardia</taxon>
    </lineage>
</organism>
<sequence>MSSDEPEEGTVPAPSGFATDDDMLALLGHDGAALPTEHPFESW</sequence>
<evidence type="ECO:0000313" key="3">
    <source>
        <dbReference type="Proteomes" id="UP001500325"/>
    </source>
</evidence>
<reference evidence="3" key="1">
    <citation type="journal article" date="2019" name="Int. J. Syst. Evol. Microbiol.">
        <title>The Global Catalogue of Microorganisms (GCM) 10K type strain sequencing project: providing services to taxonomists for standard genome sequencing and annotation.</title>
        <authorList>
            <consortium name="The Broad Institute Genomics Platform"/>
            <consortium name="The Broad Institute Genome Sequencing Center for Infectious Disease"/>
            <person name="Wu L."/>
            <person name="Ma J."/>
        </authorList>
    </citation>
    <scope>NUCLEOTIDE SEQUENCE [LARGE SCALE GENOMIC DNA]</scope>
    <source>
        <strain evidence="3">JCM 18055</strain>
    </source>
</reference>
<name>A0ABP8W881_9PSEU</name>
<gene>
    <name evidence="2" type="ORF">GCM10023215_16900</name>
</gene>
<dbReference type="RefSeq" id="WP_345379564.1">
    <property type="nucleotide sequence ID" value="NZ_BAABIC010000005.1"/>
</dbReference>
<protein>
    <submittedName>
        <fullName evidence="2">Uncharacterized protein</fullName>
    </submittedName>
</protein>
<dbReference type="EMBL" id="BAABIC010000005">
    <property type="protein sequence ID" value="GAA4683244.1"/>
    <property type="molecule type" value="Genomic_DNA"/>
</dbReference>
<feature type="region of interest" description="Disordered" evidence="1">
    <location>
        <begin position="1"/>
        <end position="43"/>
    </location>
</feature>
<accession>A0ABP8W881</accession>
<proteinExistence type="predicted"/>
<evidence type="ECO:0000313" key="2">
    <source>
        <dbReference type="EMBL" id="GAA4683244.1"/>
    </source>
</evidence>
<evidence type="ECO:0000256" key="1">
    <source>
        <dbReference type="SAM" id="MobiDB-lite"/>
    </source>
</evidence>